<organism evidence="5 6">
    <name type="scientific">Acropora cervicornis</name>
    <name type="common">Staghorn coral</name>
    <dbReference type="NCBI Taxonomy" id="6130"/>
    <lineage>
        <taxon>Eukaryota</taxon>
        <taxon>Metazoa</taxon>
        <taxon>Cnidaria</taxon>
        <taxon>Anthozoa</taxon>
        <taxon>Hexacorallia</taxon>
        <taxon>Scleractinia</taxon>
        <taxon>Astrocoeniina</taxon>
        <taxon>Acroporidae</taxon>
        <taxon>Acropora</taxon>
    </lineage>
</organism>
<dbReference type="Gene3D" id="3.60.10.10">
    <property type="entry name" value="Endonuclease/exonuclease/phosphatase"/>
    <property type="match status" value="1"/>
</dbReference>
<dbReference type="InterPro" id="IPR001878">
    <property type="entry name" value="Znf_CCHC"/>
</dbReference>
<dbReference type="Pfam" id="PF00078">
    <property type="entry name" value="RVT_1"/>
    <property type="match status" value="1"/>
</dbReference>
<evidence type="ECO:0000256" key="1">
    <source>
        <dbReference type="PROSITE-ProRule" id="PRU00047"/>
    </source>
</evidence>
<feature type="region of interest" description="Disordered" evidence="2">
    <location>
        <begin position="2223"/>
        <end position="2256"/>
    </location>
</feature>
<dbReference type="PANTHER" id="PTHR46704">
    <property type="entry name" value="CXC DOMAIN-CONTAINING PROTEIN-RELATED"/>
    <property type="match status" value="1"/>
</dbReference>
<dbReference type="InterPro" id="IPR005135">
    <property type="entry name" value="Endo/exonuclease/phosphatase"/>
</dbReference>
<dbReference type="CDD" id="cd22343">
    <property type="entry name" value="PDDEXK_lambda_exonuclease-like"/>
    <property type="match status" value="1"/>
</dbReference>
<keyword evidence="1" id="KW-0862">Zinc</keyword>
<dbReference type="SUPFAM" id="SSF56672">
    <property type="entry name" value="DNA/RNA polymerases"/>
    <property type="match status" value="1"/>
</dbReference>
<dbReference type="InterPro" id="IPR000477">
    <property type="entry name" value="RT_dom"/>
</dbReference>
<feature type="region of interest" description="Disordered" evidence="2">
    <location>
        <begin position="2284"/>
        <end position="2315"/>
    </location>
</feature>
<evidence type="ECO:0000313" key="6">
    <source>
        <dbReference type="Proteomes" id="UP001249851"/>
    </source>
</evidence>
<dbReference type="InterPro" id="IPR011335">
    <property type="entry name" value="Restrct_endonuc-II-like"/>
</dbReference>
<dbReference type="GO" id="GO:0003824">
    <property type="term" value="F:catalytic activity"/>
    <property type="evidence" value="ECO:0007669"/>
    <property type="project" value="InterPro"/>
</dbReference>
<dbReference type="EMBL" id="JARQWQ010000011">
    <property type="protein sequence ID" value="KAK2568833.1"/>
    <property type="molecule type" value="Genomic_DNA"/>
</dbReference>
<accession>A0AAD9VBW4</accession>
<evidence type="ECO:0000313" key="5">
    <source>
        <dbReference type="EMBL" id="KAK2568833.1"/>
    </source>
</evidence>
<feature type="compositionally biased region" description="Low complexity" evidence="2">
    <location>
        <begin position="298"/>
        <end position="315"/>
    </location>
</feature>
<dbReference type="SUPFAM" id="SSF52980">
    <property type="entry name" value="Restriction endonuclease-like"/>
    <property type="match status" value="1"/>
</dbReference>
<dbReference type="CDD" id="cd09076">
    <property type="entry name" value="L1-EN"/>
    <property type="match status" value="1"/>
</dbReference>
<feature type="compositionally biased region" description="Low complexity" evidence="2">
    <location>
        <begin position="204"/>
        <end position="214"/>
    </location>
</feature>
<dbReference type="Gene3D" id="4.10.60.10">
    <property type="entry name" value="Zinc finger, CCHC-type"/>
    <property type="match status" value="1"/>
</dbReference>
<proteinExistence type="predicted"/>
<feature type="compositionally biased region" description="Low complexity" evidence="2">
    <location>
        <begin position="369"/>
        <end position="378"/>
    </location>
</feature>
<dbReference type="PROSITE" id="PS50158">
    <property type="entry name" value="ZF_CCHC"/>
    <property type="match status" value="1"/>
</dbReference>
<sequence length="3621" mass="402152">MVPRNTRTLIIKSAFPAGVSHAGVADIIGKSLSGRIDSIQVCPGGIIRVSFLDPQSKKSYEEAGSISFDDVCCQVLCSTPVTHVLVYLFPFEGSNDHVKEALKYFGEIKEVKFQQWTNVPGVATGTRIVRMVRKHEIPRNIVIDGVKCRVWYKGQPLVCDICSNNHKAADCPLRGKCRRCHQAGHFVRDCPKPVWYVPGREDNPSSASSVAPPSGEGSTPVGENITVVPDEDGEVPVSQASQSVLSTGVDPAPVVEDALASSQAPSETSGGEMDLDSLDLRDNELDEVVSQPLPLSGVSPFGSASESASGGAPASVGLVSPEETARLVKNLKAVLPVSIDPAVGEDTQSSSGDTPHEFVVPLPPRVRQRPPSVRTASRSRSRSGDERVISVNVNGLRDEHRRLGFLQWLSHLSPSVVCLQETHAVSFADLQSWFSRFGFLCAGSFGSVHSCGVAVLYRPVFECKSVVCEFDGRFVLVELAFRGAVFRVASIYAPNRNPDRDDFFVRCVNAVDPSVPTLLCGDFNTVFDRVVDRRGSCPFDVSRESSAMLSSLFSDCCVVDIWRVLHPGVSAFSWCRHDGALASRIDLIGCPYVWVPHVSAADILPCPFSDHCALSFSFVLPDSVPMGPGLWKLNLSILEEDEYVSLITDFWFFWQRCQSGFPSLTRWWDAGKSHIKRLSINYCKNRNKSKCIERNILVNLVAHLKTHVDSGRLSLLPIYLSTLSRLDALDCEVARGAQVRARARWAEEGESSTAYFFRLEKRRATDRYISALRVSDGSLVTDKDGLCNLLRSFYLDLFTAVPCDSSARAELLSHISSVLPFDNSEACEGLLSQGECLAALQGMARGKAPGCDGLPMEFYLKFWDVLGNDLVLVLNSAFRLGSLSRSQRRGIITLAFKKGDRLDPKNWRPITLLNADYKIASRSIAARLLKVIHLIVSKDQTCGVPGRFIGENVAFLRDVVDFCTSSGVPAALLSLDQEKAFDRVDWSFLRSTLYAFGFGQSFIGWFDLFYNNSCSAVNVNGYVSSCFSLSRGVRQGCPLSPLLYILVAEVLACNIRAHNSISGLRLPHAPVPLSCVSAYADDTTLVVTSTRAIMAVFDVFSLYERGSGAKLNLDKCEGLWLGSWNGRTDSPVDISWSSVKVKVLGVFLGPGNLEEENWRPRITAVENALNSWRQRSLSYRGKALVINALALSRVWYVASLICVPRWVSAELNTLIFKFFWGGRRDLVARRVVVQPFCLGGFSVVDFQCKVSALHVQWVRRFVSSPSSWVSFMVFWFSSVLAAPPHTVFSTPNVFAVDFLPPFYRSLLLAWRACKGSFQASTLGIGSGIEFCPVSSMTTRSAYLFLLSENAVVPHCETKFFPLFGSLYWSWTWRQLFYFDLDRSVIDLAWKISHGVLYTAERLASFGYDLSTTCFCSDPMESLQHLFFYCPLAVSILSWVQSLMFLASPLCPTLLLRHALFGFSSDELLVVPKASTFNGSAVFDEGESSDVASVLNNQLRKLKGKVFVWVADSHSDEGSKVQAKYGVGDQTTLLVVVPSHIPQRIDSFNGMADCSCILCNESAEGLKNKLIKLIDKGSRGIRKASKERGESVDEKEGDYVHEKCRRDYRLKQNIDRAKRQSLSATPVIPRPLVRAVESTFRFDRNCFFCGTEVNFEYNRKKSQDAFRVTTLETKDSVLKVCEERGDSWAEAVKARLLHVHDLPAADAIYHQPCSKYRAFMPKERPGRLEDGDQTEAFEKVAAWFVENDDEQVTVGGLVTKMEEILDEHTSAYSANYMKTKLKEYFGDRIIIAEINGKADVVTFLSMASTILQEYHKQRKDGLDTESEKMCIIETAAKLIKCDIKSIKWDCDWYPVIREDIQESLRFLPDSLVKLLDGILLSKNSKLKTTTIGQAIMQGARPPVIIAPLQIGLAVQLHHHYASRFLIDTLSRHRVLKFNENAALEQGTDIPSFEGQFVQYIADNVDHNVRTLDGWDTFQGMGMVAAVTPATTQANRVPRRNVTQEEVAKAGKVEIKPPSDGRLEELNIVYNDVLLMTVQDPTANLDVLWKTSLLLSAEPPAWSGLMQAVHEGNHTGKSSVLFLPMIDMTPSDITCVMSTLNFVSRHAKSHDILTPIITFNQSLWLKAFYIVNTEPADSEVRNVVVRLGAFHAQMSFLGAIGHLMAESGLKEILEMIYASNAVDHMLSRKAVSRAVRGHLIIDAALNALLYSSALGIPITRIPQGQTEGGQQLDGQSGGLAGHNNVHELSDDETRPDAHSVTTEVETAEAVASARERVPAHADITLTESQDSMQELSPDENSVCSGDSQQCEAGGSTAQESITKELDELLTDLLGKKKITEEVCASGVLDAIKERACNKATMLAESSRTAALWIQYTNMIDILRSFIRAERTSNWELHLCFLTEMLPYLAAAGHNLYVKCARLYLQEMASLPNDHPDVHEKFMSGYHSVRRSDRFWGGLSTDLIIEQVLMRSVKTSGGLTRGKGHNEHQRLVWLLSMPICAETNRVMQSLSGVDFNSGEQNKDICKARMQRDLKDTVTVLTSLAERSPFAEDPSLRNIMTGVNADSNVNVDAAAEVGTKILESMTGKSVCSYSFSRCAQTITMASKSSLTIGDESVQVDPQLLFQRLILACNSAEELTSVLQYELASYPTALFESPLMMNPAQKLGLADAIWSILSPDAKTGPTTQVHYVLDGGALLHRVPWPRGNGTYRDVLAAYTSYLSRKYGRLTVVFDGTPPRSDAPMISFTEDMQVTSKREEFLSKAKNKQRFINLLSDALHRANCQVKQAPGDANVTIVRAAVDSGQSTLTVLVGDDTDLLVLLCYHTDIHGCDVFFRPEPKTNVTPRRVWNIKKVKQQLGPEVCENLLFIHAFLGCDTTSHIFGLGKGAALKKFISSAYFREQAKVFSHDSSTQDEILLAGENSLVCLCGGRPGQKLDILRYQKYCEKVASRSTRIQPQSLPPTSCAAGFHSLRVRLQVQQWKEHDAWRLGMECGRPTSHTCQDKQAPCTSGFTSNCQVLADGDSSDINPNSETVSLFNPPFTQVSWLKDFLRLRGIQTSGKRKNDLIDLALKSQEIKVAKVSELEEPESVASIIKGKLMTKEERILKNPLETNHVWTNCFNGIPTFGFPDIYNYLIGECSYSQESLKSYKSLLGYKLHYDGHVENLQLHCPPSKNSRYFQFRFSVKPTERSKLEGGETTYKGFFILQPDGCVYSAYCYCKGGADGGCRHIAAALFELLATVVNSEMETCTSKVCTWVRKGKRNEGCLPVCQLDVGRPEYGKLMTKRPSMSDFQPMTTSYNKTGLIVQFQKELSNVYCDAVVLKYPPESTHASTTESDLTRFISDNNNVAKEEIVACVCIYSMLDYATNFASKHGLSEDRDISVSLAEEFLNSVNITEEQIETINEQTRTQSQSSFWFEQRAGRVTASSFYTVCHLRDSTDRRNTVKYLMNYCPLDNDSAPEQLVWGHKKEAVAIQLYVRKVLKKHKAVSVEKSGLIVSKSMPFLGASPDGIRICKCCPHKTIVEVKSLYSKRNLLPAVAAATYLEKDNKGNLMLKSETKWNYQIQGLMGISGIHNAELVIYTNKGILITPVSFDIDLWNVIKHKVRAFYAQYMVEELLTKKIYKSL</sequence>
<dbReference type="CDD" id="cd01650">
    <property type="entry name" value="RT_nLTR_like"/>
    <property type="match status" value="1"/>
</dbReference>
<feature type="domain" description="CCHC-type" evidence="3">
    <location>
        <begin position="176"/>
        <end position="192"/>
    </location>
</feature>
<name>A0AAD9VBW4_ACRCE</name>
<dbReference type="Gene3D" id="3.90.320.10">
    <property type="match status" value="1"/>
</dbReference>
<dbReference type="InterPro" id="IPR043502">
    <property type="entry name" value="DNA/RNA_pol_sf"/>
</dbReference>
<reference evidence="5" key="2">
    <citation type="journal article" date="2023" name="Science">
        <title>Genomic signatures of disease resistance in endangered staghorn corals.</title>
        <authorList>
            <person name="Vollmer S.V."/>
            <person name="Selwyn J.D."/>
            <person name="Despard B.A."/>
            <person name="Roesel C.L."/>
        </authorList>
    </citation>
    <scope>NUCLEOTIDE SEQUENCE</scope>
    <source>
        <strain evidence="5">K2</strain>
    </source>
</reference>
<feature type="region of interest" description="Disordered" evidence="2">
    <location>
        <begin position="201"/>
        <end position="229"/>
    </location>
</feature>
<keyword evidence="6" id="KW-1185">Reference proteome</keyword>
<dbReference type="Proteomes" id="UP001249851">
    <property type="component" value="Unassembled WGS sequence"/>
</dbReference>
<evidence type="ECO:0000256" key="2">
    <source>
        <dbReference type="SAM" id="MobiDB-lite"/>
    </source>
</evidence>
<dbReference type="PROSITE" id="PS50878">
    <property type="entry name" value="RT_POL"/>
    <property type="match status" value="1"/>
</dbReference>
<dbReference type="GO" id="GO:0006281">
    <property type="term" value="P:DNA repair"/>
    <property type="evidence" value="ECO:0007669"/>
    <property type="project" value="UniProtKB-ARBA"/>
</dbReference>
<feature type="region of interest" description="Disordered" evidence="2">
    <location>
        <begin position="342"/>
        <end position="385"/>
    </location>
</feature>
<dbReference type="SUPFAM" id="SSF56219">
    <property type="entry name" value="DNase I-like"/>
    <property type="match status" value="1"/>
</dbReference>
<dbReference type="PANTHER" id="PTHR46704:SF1">
    <property type="entry name" value="TELOMERE LENGTH REGULATION PROTEIN TEL2 HOMOLOG"/>
    <property type="match status" value="1"/>
</dbReference>
<reference evidence="5" key="1">
    <citation type="journal article" date="2023" name="G3 (Bethesda)">
        <title>Whole genome assembly and annotation of the endangered Caribbean coral Acropora cervicornis.</title>
        <authorList>
            <person name="Selwyn J.D."/>
            <person name="Vollmer S.V."/>
        </authorList>
    </citation>
    <scope>NUCLEOTIDE SEQUENCE</scope>
    <source>
        <strain evidence="5">K2</strain>
    </source>
</reference>
<gene>
    <name evidence="5" type="ORF">P5673_006878</name>
</gene>
<keyword evidence="1" id="KW-0479">Metal-binding</keyword>
<keyword evidence="1" id="KW-0863">Zinc-finger</keyword>
<feature type="compositionally biased region" description="Basic and acidic residues" evidence="2">
    <location>
        <begin position="2242"/>
        <end position="2255"/>
    </location>
</feature>
<dbReference type="Pfam" id="PF03372">
    <property type="entry name" value="Exo_endo_phos"/>
    <property type="match status" value="1"/>
</dbReference>
<dbReference type="Pfam" id="PF13966">
    <property type="entry name" value="zf-RVT"/>
    <property type="match status" value="1"/>
</dbReference>
<dbReference type="Pfam" id="PF09588">
    <property type="entry name" value="YqaJ"/>
    <property type="match status" value="1"/>
</dbReference>
<dbReference type="InterPro" id="IPR019080">
    <property type="entry name" value="YqaJ_viral_recombinase"/>
</dbReference>
<dbReference type="GO" id="GO:0008270">
    <property type="term" value="F:zinc ion binding"/>
    <property type="evidence" value="ECO:0007669"/>
    <property type="project" value="UniProtKB-KW"/>
</dbReference>
<evidence type="ECO:0000259" key="4">
    <source>
        <dbReference type="PROSITE" id="PS50878"/>
    </source>
</evidence>
<dbReference type="SMART" id="SM00343">
    <property type="entry name" value="ZnF_C2HC"/>
    <property type="match status" value="2"/>
</dbReference>
<dbReference type="GO" id="GO:0003676">
    <property type="term" value="F:nucleic acid binding"/>
    <property type="evidence" value="ECO:0007669"/>
    <property type="project" value="InterPro"/>
</dbReference>
<dbReference type="InterPro" id="IPR036691">
    <property type="entry name" value="Endo/exonu/phosph_ase_sf"/>
</dbReference>
<dbReference type="InterPro" id="IPR011604">
    <property type="entry name" value="PDDEXK-like_dom_sf"/>
</dbReference>
<dbReference type="InterPro" id="IPR026960">
    <property type="entry name" value="RVT-Znf"/>
</dbReference>
<protein>
    <submittedName>
        <fullName evidence="5">Transposon TX1 uncharacterized 149 kDa protein</fullName>
    </submittedName>
</protein>
<evidence type="ECO:0000259" key="3">
    <source>
        <dbReference type="PROSITE" id="PS50158"/>
    </source>
</evidence>
<feature type="domain" description="Reverse transcriptase" evidence="4">
    <location>
        <begin position="876"/>
        <end position="1148"/>
    </location>
</feature>
<comment type="caution">
    <text evidence="5">The sequence shown here is derived from an EMBL/GenBank/DDBJ whole genome shotgun (WGS) entry which is preliminary data.</text>
</comment>
<feature type="region of interest" description="Disordered" evidence="2">
    <location>
        <begin position="292"/>
        <end position="315"/>
    </location>
</feature>